<evidence type="ECO:0000256" key="1">
    <source>
        <dbReference type="SAM" id="MobiDB-lite"/>
    </source>
</evidence>
<gene>
    <name evidence="4" type="ORF">Acr_07g0017810</name>
</gene>
<dbReference type="GO" id="GO:0003677">
    <property type="term" value="F:DNA binding"/>
    <property type="evidence" value="ECO:0007669"/>
    <property type="project" value="InterPro"/>
</dbReference>
<dbReference type="InterPro" id="IPR008906">
    <property type="entry name" value="HATC_C_dom"/>
</dbReference>
<name>A0A7J0EYS0_9ERIC</name>
<keyword evidence="5" id="KW-1185">Reference proteome</keyword>
<evidence type="ECO:0000259" key="2">
    <source>
        <dbReference type="Pfam" id="PF05699"/>
    </source>
</evidence>
<evidence type="ECO:0000313" key="5">
    <source>
        <dbReference type="Proteomes" id="UP000585474"/>
    </source>
</evidence>
<reference evidence="4 5" key="1">
    <citation type="submission" date="2019-07" db="EMBL/GenBank/DDBJ databases">
        <title>De Novo Assembly of kiwifruit Actinidia rufa.</title>
        <authorList>
            <person name="Sugita-Konishi S."/>
            <person name="Sato K."/>
            <person name="Mori E."/>
            <person name="Abe Y."/>
            <person name="Kisaki G."/>
            <person name="Hamano K."/>
            <person name="Suezawa K."/>
            <person name="Otani M."/>
            <person name="Fukuda T."/>
            <person name="Manabe T."/>
            <person name="Gomi K."/>
            <person name="Tabuchi M."/>
            <person name="Akimitsu K."/>
            <person name="Kataoka I."/>
        </authorList>
    </citation>
    <scope>NUCLEOTIDE SEQUENCE [LARGE SCALE GENOMIC DNA]</scope>
    <source>
        <strain evidence="5">cv. Fuchu</strain>
    </source>
</reference>
<evidence type="ECO:0000313" key="4">
    <source>
        <dbReference type="EMBL" id="GFY91585.1"/>
    </source>
</evidence>
<proteinExistence type="predicted"/>
<dbReference type="Pfam" id="PF14372">
    <property type="entry name" value="hAT-like_RNase-H"/>
    <property type="match status" value="1"/>
</dbReference>
<dbReference type="InterPro" id="IPR012337">
    <property type="entry name" value="RNaseH-like_sf"/>
</dbReference>
<dbReference type="Proteomes" id="UP000585474">
    <property type="component" value="Unassembled WGS sequence"/>
</dbReference>
<dbReference type="GO" id="GO:0046983">
    <property type="term" value="F:protein dimerization activity"/>
    <property type="evidence" value="ECO:0007669"/>
    <property type="project" value="InterPro"/>
</dbReference>
<evidence type="ECO:0000259" key="3">
    <source>
        <dbReference type="Pfam" id="PF14372"/>
    </source>
</evidence>
<sequence length="271" mass="30721">MSEQGENLTSSIPSTPVESTPTPSSAAPNIVMAVAVVLDPRYKMMIVKYYFSIIYGCESEREIDKVRETCYDILKEYQMKLKSNEEVGSCVASSSRGNSEVTVEERDPLSKFDMFVTHRTSKTIHVKSELDHYLEESVLPRTPDFDVLSWWKTNGLKYPSLQLMARDILAIPVSTVASESAFSTSGRVITPHRSRLSHDTLEALMCAQNWLRNEIEVVQQKYQVVHVRLKMTLIRCRFVLHPFVLTKAQVRVGLMTYSPGVTIGVECYRDG</sequence>
<feature type="domain" description="HAT C-terminal dimerisation" evidence="2">
    <location>
        <begin position="129"/>
        <end position="211"/>
    </location>
</feature>
<dbReference type="OrthoDB" id="1747213at2759"/>
<dbReference type="AlphaFoldDB" id="A0A7J0EYS0"/>
<dbReference type="PANTHER" id="PTHR23272:SF179">
    <property type="entry name" value="ZINC FINGER BED DOMAIN-CONTAINING PROTEIN RICESLEEPER 2-LIKE ISOFORM X1"/>
    <property type="match status" value="1"/>
</dbReference>
<dbReference type="InterPro" id="IPR025525">
    <property type="entry name" value="hAT-like_transposase_RNase-H"/>
</dbReference>
<dbReference type="PANTHER" id="PTHR23272">
    <property type="entry name" value="BED FINGER-RELATED"/>
    <property type="match status" value="1"/>
</dbReference>
<feature type="domain" description="hAT-like transposase RNase-H fold" evidence="3">
    <location>
        <begin position="28"/>
        <end position="77"/>
    </location>
</feature>
<dbReference type="SUPFAM" id="SSF53098">
    <property type="entry name" value="Ribonuclease H-like"/>
    <property type="match status" value="1"/>
</dbReference>
<comment type="caution">
    <text evidence="4">The sequence shown here is derived from an EMBL/GenBank/DDBJ whole genome shotgun (WGS) entry which is preliminary data.</text>
</comment>
<organism evidence="4 5">
    <name type="scientific">Actinidia rufa</name>
    <dbReference type="NCBI Taxonomy" id="165716"/>
    <lineage>
        <taxon>Eukaryota</taxon>
        <taxon>Viridiplantae</taxon>
        <taxon>Streptophyta</taxon>
        <taxon>Embryophyta</taxon>
        <taxon>Tracheophyta</taxon>
        <taxon>Spermatophyta</taxon>
        <taxon>Magnoliopsida</taxon>
        <taxon>eudicotyledons</taxon>
        <taxon>Gunneridae</taxon>
        <taxon>Pentapetalae</taxon>
        <taxon>asterids</taxon>
        <taxon>Ericales</taxon>
        <taxon>Actinidiaceae</taxon>
        <taxon>Actinidia</taxon>
    </lineage>
</organism>
<feature type="region of interest" description="Disordered" evidence="1">
    <location>
        <begin position="1"/>
        <end position="25"/>
    </location>
</feature>
<protein>
    <submittedName>
        <fullName evidence="4">Uncharacterized protein</fullName>
    </submittedName>
</protein>
<dbReference type="EMBL" id="BJWL01000007">
    <property type="protein sequence ID" value="GFY91585.1"/>
    <property type="molecule type" value="Genomic_DNA"/>
</dbReference>
<dbReference type="Pfam" id="PF05699">
    <property type="entry name" value="Dimer_Tnp_hAT"/>
    <property type="match status" value="1"/>
</dbReference>
<feature type="compositionally biased region" description="Low complexity" evidence="1">
    <location>
        <begin position="9"/>
        <end position="25"/>
    </location>
</feature>
<accession>A0A7J0EYS0</accession>